<proteinExistence type="predicted"/>
<dbReference type="EMBL" id="VIIS01001781">
    <property type="protein sequence ID" value="KAF0292963.1"/>
    <property type="molecule type" value="Genomic_DNA"/>
</dbReference>
<name>A0A6A4VHA9_AMPAM</name>
<dbReference type="GO" id="GO:0005763">
    <property type="term" value="C:mitochondrial small ribosomal subunit"/>
    <property type="evidence" value="ECO:0007669"/>
    <property type="project" value="TreeGrafter"/>
</dbReference>
<dbReference type="PANTHER" id="PTHR13447:SF2">
    <property type="entry name" value="SMALL RIBOSOMAL SUBUNIT PROTEIN BS1M"/>
    <property type="match status" value="1"/>
</dbReference>
<keyword evidence="2" id="KW-0687">Ribonucleoprotein</keyword>
<dbReference type="PANTHER" id="PTHR13447">
    <property type="entry name" value="MITOCHONDRIAL 28S RIBOSOMAL PROTEIN S28"/>
    <property type="match status" value="1"/>
</dbReference>
<comment type="caution">
    <text evidence="2">The sequence shown here is derived from an EMBL/GenBank/DDBJ whole genome shotgun (WGS) entry which is preliminary data.</text>
</comment>
<gene>
    <name evidence="2" type="primary">Mrps28</name>
    <name evidence="2" type="ORF">FJT64_009079</name>
</gene>
<dbReference type="Pfam" id="PF10246">
    <property type="entry name" value="MRP-S35"/>
    <property type="match status" value="1"/>
</dbReference>
<dbReference type="AlphaFoldDB" id="A0A6A4VHA9"/>
<feature type="compositionally biased region" description="Polar residues" evidence="1">
    <location>
        <begin position="30"/>
        <end position="44"/>
    </location>
</feature>
<keyword evidence="2" id="KW-0689">Ribosomal protein</keyword>
<dbReference type="InterPro" id="IPR019375">
    <property type="entry name" value="Ribosomal_bS1m"/>
</dbReference>
<accession>A0A6A4VHA9</accession>
<feature type="region of interest" description="Disordered" evidence="1">
    <location>
        <begin position="30"/>
        <end position="54"/>
    </location>
</feature>
<keyword evidence="3" id="KW-1185">Reference proteome</keyword>
<organism evidence="2 3">
    <name type="scientific">Amphibalanus amphitrite</name>
    <name type="common">Striped barnacle</name>
    <name type="synonym">Balanus amphitrite</name>
    <dbReference type="NCBI Taxonomy" id="1232801"/>
    <lineage>
        <taxon>Eukaryota</taxon>
        <taxon>Metazoa</taxon>
        <taxon>Ecdysozoa</taxon>
        <taxon>Arthropoda</taxon>
        <taxon>Crustacea</taxon>
        <taxon>Multicrustacea</taxon>
        <taxon>Cirripedia</taxon>
        <taxon>Thoracica</taxon>
        <taxon>Thoracicalcarea</taxon>
        <taxon>Balanomorpha</taxon>
        <taxon>Balanoidea</taxon>
        <taxon>Balanidae</taxon>
        <taxon>Amphibalaninae</taxon>
        <taxon>Amphibalanus</taxon>
    </lineage>
</organism>
<evidence type="ECO:0000256" key="1">
    <source>
        <dbReference type="SAM" id="MobiDB-lite"/>
    </source>
</evidence>
<dbReference type="Proteomes" id="UP000440578">
    <property type="component" value="Unassembled WGS sequence"/>
</dbReference>
<evidence type="ECO:0000313" key="2">
    <source>
        <dbReference type="EMBL" id="KAF0292963.1"/>
    </source>
</evidence>
<protein>
    <submittedName>
        <fullName evidence="2">28S ribosomal protein S28, mitochondrial</fullName>
    </submittedName>
</protein>
<dbReference type="OrthoDB" id="6020229at2759"/>
<sequence length="188" mass="20522">MSGCIVAGAAFRLAGRTGRSGRRALCWTASRQSEVSGGDTQTGRPTADETTATTATSTFAESFKKFEGLNQPKGDETRRSESFMTLLRNSPFIKMGDPTGKVVEGEVFHVVGDDLYIDFGGKFHCVCPRPPRRSEEYVLGARVRLRLHQLELSSLFLGAKRDLSLLEADATLLGIISSPYRSKAKQTT</sequence>
<reference evidence="2 3" key="1">
    <citation type="submission" date="2019-07" db="EMBL/GenBank/DDBJ databases">
        <title>Draft genome assembly of a fouling barnacle, Amphibalanus amphitrite (Darwin, 1854): The first reference genome for Thecostraca.</title>
        <authorList>
            <person name="Kim W."/>
        </authorList>
    </citation>
    <scope>NUCLEOTIDE SEQUENCE [LARGE SCALE GENOMIC DNA]</scope>
    <source>
        <strain evidence="2">SNU_AA5</strain>
        <tissue evidence="2">Soma without cirri and trophi</tissue>
    </source>
</reference>
<evidence type="ECO:0000313" key="3">
    <source>
        <dbReference type="Proteomes" id="UP000440578"/>
    </source>
</evidence>